<evidence type="ECO:0000313" key="2">
    <source>
        <dbReference type="EMBL" id="KNC78822.1"/>
    </source>
</evidence>
<sequence length="885" mass="93727">MGSYGDSDEDDYQSNLLRMAAEDAEADLSDYSIGSLMDGSVDADVPDGSVREEPSGQLLTVNSDGEIVMVDDGNEEDADTTVTKQPGIPAATSLRDPDTQHTKDLSPLVSGAIQGSVSKDILGSRADIPLSRSQVADTSTSGIEDGGSSTQTALPVISGLAGVQRVNDGVPGTMSAVYSMSLSDDEDAEHLRSLREAQQELLSDSDGLNADESVQAPHASPTLTQTGNAFMPGTEDDEEEREMDALQQAAQLEKLTQAQAEVYAEGEGVEDHDWSGLYGIGDIDSGDENAGVGRASRNMGSSIGRSHIGRNVMGSERGSVGLGGDMRDTEVVASVNQRFKGIGRERSNVVDRLGGAGSSTAQGRHGQLQLHPGSQADAVVPLKVKTRAGSLTHATPTEVGAGEKPQQNTLPTQIDTQSIRVPHAQTRTQIPTQTKKKTPTQKQAQSSSGPHMTFLDRMLSRKRSRPKSRMKVAMPTSTLKPAPITTGSTSGVTISTEQSTTALPDSQTEKGKGVVLSAGSIGGAGPNTGVENAGMSTRSAYTNTQSTKLSGAAPVLATAGADVSAELPSLRIFPGSNSGVRGVGIGTTTHIDTSEANSIPFSMSAQPLSSGNRTVAGAGTGSESAGTQVAYGMGGGLSSLVSTDDVSSCTRTLARTHSPPLAEPHSYAQTEQYPHASAQYAYGEGLDFNNAEHTAEIRRRAFAVDITSLIHTTTMASVNEALSVNVRLQTQLKNQLARIRSRMAHIQRCYTQVEPLRRRFDMHNSGKRAEVVFDGEHDPTPVDGSWFCDAPTPDESMPRGPPSNVDALSLQSNPPKYLAEPRFNKWTPKEMEALRNSIRHYHKHTVSDVLVREAGRLRQKAKSSEGLTEAEELTNKVVFPITRTA</sequence>
<feature type="compositionally biased region" description="Low complexity" evidence="1">
    <location>
        <begin position="484"/>
        <end position="496"/>
    </location>
</feature>
<gene>
    <name evidence="2" type="ORF">SARC_08757</name>
</gene>
<feature type="region of interest" description="Disordered" evidence="1">
    <location>
        <begin position="295"/>
        <end position="325"/>
    </location>
</feature>
<evidence type="ECO:0000313" key="3">
    <source>
        <dbReference type="Proteomes" id="UP000054560"/>
    </source>
</evidence>
<dbReference type="RefSeq" id="XP_014152724.1">
    <property type="nucleotide sequence ID" value="XM_014297249.1"/>
</dbReference>
<feature type="compositionally biased region" description="Polar residues" evidence="1">
    <location>
        <begin position="497"/>
        <end position="506"/>
    </location>
</feature>
<dbReference type="AlphaFoldDB" id="A0A0L0FPU3"/>
<accession>A0A0L0FPU3</accession>
<feature type="compositionally biased region" description="Polar residues" evidence="1">
    <location>
        <begin position="405"/>
        <end position="419"/>
    </location>
</feature>
<feature type="region of interest" description="Disordered" evidence="1">
    <location>
        <begin position="208"/>
        <end position="242"/>
    </location>
</feature>
<keyword evidence="3" id="KW-1185">Reference proteome</keyword>
<feature type="compositionally biased region" description="Basic residues" evidence="1">
    <location>
        <begin position="460"/>
        <end position="470"/>
    </location>
</feature>
<protein>
    <submittedName>
        <fullName evidence="2">Uncharacterized protein</fullName>
    </submittedName>
</protein>
<dbReference type="GeneID" id="25909261"/>
<evidence type="ECO:0000256" key="1">
    <source>
        <dbReference type="SAM" id="MobiDB-lite"/>
    </source>
</evidence>
<name>A0A0L0FPU3_9EUKA</name>
<proteinExistence type="predicted"/>
<organism evidence="2 3">
    <name type="scientific">Sphaeroforma arctica JP610</name>
    <dbReference type="NCBI Taxonomy" id="667725"/>
    <lineage>
        <taxon>Eukaryota</taxon>
        <taxon>Ichthyosporea</taxon>
        <taxon>Ichthyophonida</taxon>
        <taxon>Sphaeroforma</taxon>
    </lineage>
</organism>
<reference evidence="2 3" key="1">
    <citation type="submission" date="2011-02" db="EMBL/GenBank/DDBJ databases">
        <title>The Genome Sequence of Sphaeroforma arctica JP610.</title>
        <authorList>
            <consortium name="The Broad Institute Genome Sequencing Platform"/>
            <person name="Russ C."/>
            <person name="Cuomo C."/>
            <person name="Young S.K."/>
            <person name="Zeng Q."/>
            <person name="Gargeya S."/>
            <person name="Alvarado L."/>
            <person name="Berlin A."/>
            <person name="Chapman S.B."/>
            <person name="Chen Z."/>
            <person name="Freedman E."/>
            <person name="Gellesch M."/>
            <person name="Goldberg J."/>
            <person name="Griggs A."/>
            <person name="Gujja S."/>
            <person name="Heilman E."/>
            <person name="Heiman D."/>
            <person name="Howarth C."/>
            <person name="Mehta T."/>
            <person name="Neiman D."/>
            <person name="Pearson M."/>
            <person name="Roberts A."/>
            <person name="Saif S."/>
            <person name="Shea T."/>
            <person name="Shenoy N."/>
            <person name="Sisk P."/>
            <person name="Stolte C."/>
            <person name="Sykes S."/>
            <person name="White J."/>
            <person name="Yandava C."/>
            <person name="Burger G."/>
            <person name="Gray M.W."/>
            <person name="Holland P.W.H."/>
            <person name="King N."/>
            <person name="Lang F.B.F."/>
            <person name="Roger A.J."/>
            <person name="Ruiz-Trillo I."/>
            <person name="Haas B."/>
            <person name="Nusbaum C."/>
            <person name="Birren B."/>
        </authorList>
    </citation>
    <scope>NUCLEOTIDE SEQUENCE [LARGE SCALE GENOMIC DNA]</scope>
    <source>
        <strain evidence="2 3">JP610</strain>
    </source>
</reference>
<dbReference type="Proteomes" id="UP000054560">
    <property type="component" value="Unassembled WGS sequence"/>
</dbReference>
<dbReference type="EMBL" id="KQ242417">
    <property type="protein sequence ID" value="KNC78822.1"/>
    <property type="molecule type" value="Genomic_DNA"/>
</dbReference>
<feature type="region of interest" description="Disordered" evidence="1">
    <location>
        <begin position="392"/>
        <end position="511"/>
    </location>
</feature>
<feature type="region of interest" description="Disordered" evidence="1">
    <location>
        <begin position="74"/>
        <end position="102"/>
    </location>
</feature>